<dbReference type="InterPro" id="IPR001747">
    <property type="entry name" value="Vitellogenin_N"/>
</dbReference>
<keyword evidence="4 8" id="KW-0732">Signal</keyword>
<comment type="caution">
    <text evidence="7">Lacks conserved residue(s) required for the propagation of feature annotation.</text>
</comment>
<dbReference type="Gene3D" id="1.25.10.20">
    <property type="entry name" value="Vitellinogen, superhelical"/>
    <property type="match status" value="1"/>
</dbReference>
<dbReference type="PROSITE" id="PS51211">
    <property type="entry name" value="VITELLOGENIN"/>
    <property type="match status" value="1"/>
</dbReference>
<dbReference type="InterPro" id="IPR001846">
    <property type="entry name" value="VWF_type-D"/>
</dbReference>
<feature type="signal peptide" evidence="8">
    <location>
        <begin position="1"/>
        <end position="26"/>
    </location>
</feature>
<evidence type="ECO:0000259" key="10">
    <source>
        <dbReference type="PROSITE" id="PS51233"/>
    </source>
</evidence>
<dbReference type="PANTHER" id="PTHR23345:SF36">
    <property type="entry name" value="APOLIPOPHORINS"/>
    <property type="match status" value="1"/>
</dbReference>
<evidence type="ECO:0000256" key="7">
    <source>
        <dbReference type="PROSITE-ProRule" id="PRU00557"/>
    </source>
</evidence>
<comment type="caution">
    <text evidence="11">The sequence shown here is derived from an EMBL/GenBank/DDBJ whole genome shotgun (WGS) entry which is preliminary data.</text>
</comment>
<dbReference type="Gene3D" id="2.30.230.10">
    <property type="entry name" value="Lipovitellin, beta-sheet shell regions, chain A"/>
    <property type="match status" value="1"/>
</dbReference>
<comment type="subcellular location">
    <subcellularLocation>
        <location evidence="1">Secreted</location>
    </subcellularLocation>
</comment>
<dbReference type="SUPFAM" id="SSF56968">
    <property type="entry name" value="Lipovitellin-phosvitin complex, beta-sheet shell regions"/>
    <property type="match status" value="2"/>
</dbReference>
<keyword evidence="3" id="KW-0964">Secreted</keyword>
<dbReference type="InterPro" id="IPR015819">
    <property type="entry name" value="Lipid_transp_b-sht_shell"/>
</dbReference>
<evidence type="ECO:0008006" key="13">
    <source>
        <dbReference type="Google" id="ProtNLM"/>
    </source>
</evidence>
<keyword evidence="12" id="KW-1185">Reference proteome</keyword>
<dbReference type="Pfam" id="PF01347">
    <property type="entry name" value="Vitellogenin_N"/>
    <property type="match status" value="1"/>
</dbReference>
<evidence type="ECO:0000313" key="11">
    <source>
        <dbReference type="EMBL" id="KAG7297113.1"/>
    </source>
</evidence>
<dbReference type="Gene3D" id="2.20.50.20">
    <property type="entry name" value="Lipovitellin. Chain A, domain 3"/>
    <property type="match status" value="1"/>
</dbReference>
<evidence type="ECO:0000256" key="2">
    <source>
        <dbReference type="ARBA" id="ARBA00022448"/>
    </source>
</evidence>
<keyword evidence="5" id="KW-0445">Lipid transport</keyword>
<dbReference type="SMART" id="SM01169">
    <property type="entry name" value="DUF1943"/>
    <property type="match status" value="1"/>
</dbReference>
<organism evidence="11 12">
    <name type="scientific">Plutella xylostella</name>
    <name type="common">Diamondback moth</name>
    <name type="synonym">Plutella maculipennis</name>
    <dbReference type="NCBI Taxonomy" id="51655"/>
    <lineage>
        <taxon>Eukaryota</taxon>
        <taxon>Metazoa</taxon>
        <taxon>Ecdysozoa</taxon>
        <taxon>Arthropoda</taxon>
        <taxon>Hexapoda</taxon>
        <taxon>Insecta</taxon>
        <taxon>Pterygota</taxon>
        <taxon>Neoptera</taxon>
        <taxon>Endopterygota</taxon>
        <taxon>Lepidoptera</taxon>
        <taxon>Glossata</taxon>
        <taxon>Ditrysia</taxon>
        <taxon>Yponomeutoidea</taxon>
        <taxon>Plutellidae</taxon>
        <taxon>Plutella</taxon>
    </lineage>
</organism>
<dbReference type="PANTHER" id="PTHR23345">
    <property type="entry name" value="VITELLOGENIN-RELATED"/>
    <property type="match status" value="1"/>
</dbReference>
<dbReference type="SMART" id="SM00216">
    <property type="entry name" value="VWD"/>
    <property type="match status" value="1"/>
</dbReference>
<dbReference type="SUPFAM" id="SSF58113">
    <property type="entry name" value="Apolipoprotein A-I"/>
    <property type="match status" value="1"/>
</dbReference>
<feature type="chain" id="PRO_5045554830" description="Apolipophorin" evidence="8">
    <location>
        <begin position="27"/>
        <end position="3309"/>
    </location>
</feature>
<dbReference type="InterPro" id="IPR050733">
    <property type="entry name" value="Vitellogenin/Apolipophorin"/>
</dbReference>
<evidence type="ECO:0000256" key="5">
    <source>
        <dbReference type="ARBA" id="ARBA00023055"/>
    </source>
</evidence>
<evidence type="ECO:0000313" key="12">
    <source>
        <dbReference type="Proteomes" id="UP000823941"/>
    </source>
</evidence>
<evidence type="ECO:0000256" key="1">
    <source>
        <dbReference type="ARBA" id="ARBA00004613"/>
    </source>
</evidence>
<dbReference type="InterPro" id="IPR015816">
    <property type="entry name" value="Vitellinogen_b-sht_N"/>
</dbReference>
<feature type="domain" description="VWFD" evidence="10">
    <location>
        <begin position="2739"/>
        <end position="2905"/>
    </location>
</feature>
<keyword evidence="2" id="KW-0813">Transport</keyword>
<gene>
    <name evidence="11" type="ORF">JYU34_020065</name>
</gene>
<dbReference type="SMART" id="SM00638">
    <property type="entry name" value="LPD_N"/>
    <property type="match status" value="1"/>
</dbReference>
<evidence type="ECO:0000256" key="4">
    <source>
        <dbReference type="ARBA" id="ARBA00022729"/>
    </source>
</evidence>
<dbReference type="InterPro" id="IPR011030">
    <property type="entry name" value="Lipovitellin_superhlx_dom"/>
</dbReference>
<sequence>MGKSSISLSIVCAFFVLSVLWKPALSDDKCSIGCKGTPSGASFLSGHKYNYAVEGVVSIYLSGADKQETSVKLLGQVSVSALGNCAHVLKVNNLVISGPGGKKYSKPPGLDKPVRFTLQDGHVGADLCTEEGDTRRSLNIKRAVISLLQTGTKSGTEVDIFGACPTDASSSQEGGATLVHRVRDLGRCGHREHGRNDLITAVYNPQAEIKNTQVLQSTLNVESKVTNGVPEKVSATEDHLYKPFSVGENGVRSKVHTKLTLTGQAAGADAGKFTSPRSIIFENPHGVAADHSSLQSAVAAIKETAKAVAHEAGSHSAGDFAQLVRILRVTSKDDLNKAYQQVKGNKLEKRVFLDGLVRAGSGDSIEVSVALLKGGELSDLESKVVFLSLGNARHVSNDAIKAATALLDDPKAPKEVYLGVGALASAYCRSHNCHDGKSEGIVALSQKLGSKLNCKAKGKVHEDYVVAALKGIRNIRHLEDSIIEKVVHCATDNGVKARVRVAALEAFRADPCSAKVKKAALDLLKNRQLDSEIRIKAYLAVIDCPCGKSANEIKTLLDSEPVHQVGRFITTSLRHIRASTSADRAPQRQHYGLIRTPSKFNVDDRKYSFYREASYNVDALGVGGSVEQTVIYSQDSFLPRSASLNLTAEVFGHNFNVLEVGGRQGNLDRVVEHFLGPKSFLRTEEPQELYNSLVKKFKEAEQKVEGKIRGRRSVKTDIDNFDKHIKAEAAPFDNELDMDIYVKLFGTDAIFLSLGDDKGFNYNDVLDAILKYVDTGINQAKHFQQEIRAHLLFLDAELAYATSTGLPLKLKLIGAATGRFEVATSVDIRQIIKDPKNAKFDVKLIPSTDIEVSGLFLVDADAVATGIKVVTNLHSSTGGHVIVKILENGQGFDLQIGLPIEKQEIVTASNDLVIVTAEKGQKAESVSVKTDVDKKEYSGCFDQLAGMLGLTLCGEVSVPFSLSGQGAQQSLQKFISHYPLNGATKLKLLLEKNDLRGYHIKGVVRTQPNKNSFELLFEAEGSKNRKTALTGEFVNTDQEKSVALALESPIKNLQGQIALLTKPTEYVCVIKAKMDAEEYFARAGFNVQGNDQHKVFKPTLEYLMPGGGEKKSLKIDGQVIRDVNGPTTKYSLQGIKINLPNSEVVDINGHVGIAGHNVEGDIKAKKGEHNLLVSGSYKDHDVKAEFRNTLNPYLNFKVNGHAENQKGNIRTDIDLHYSGDLKDPQNRVTINQLLKYHKNSPEDFGLITKNKFHIYALPLVAKLDAEADPKKFDLDVEGQYIDKKGEFDLEARRHIKKPGDYSVKVVSSFDKKGFEAFAKRDIVSADKSNLENYLVLKGVGKYELSGVVLHKTKPNDINVGAVGHLKLNGGGKNEDIKFDFGAIENNNLYSSHVKISRSKADLLDFLLKVNRGANPNGQVKLVLKDAVAANGQFKVTDADGKGNGALIVDFKTAQRKIKGDFKFLIKDPVYNAEADLFLNFEKDNADKIRFTTNTKRTEKLFDSKNKLDYAGKKFELNVHKDGVIEVDKDGKLAATVEVVLPTERVLSLKVNRDFVAKANTLNGHAEVVLSDAVKRGGPASTLTYKGKLADSNIEKRHFNYEGVVVIKLKDGKNLENNFFVKNTPQGENKLKYEFKTEVTGSLIPKPAAIAASVDYTDPDVAVLDGQEKYRLKANYGTDFGFESETSEENRILNDKGDKKMQKDNTIQIRLPFEKAHDIKVVTHTFYLLPENKDGFEFSVSHAVQVNADSYKVDASGKYGAKSGHGKIKVVAPHVDPISADGSYSLDVEGAKKTGSVELKSTYGKGKTATIAATATSAGQEYTLNVKGNAPQSEKLKKIEVNIVTKTPSVDSFSNSVIVDADGRVYKSDVALVYSKAHPFIDLKYSSPSSNKPMRLYLKGNALSSNQGKIDVKIENVKDLSLDATSEGTITKDNVVLKLAANSEKLGLKNYKVDISSKDAGSGKRLEFHATNDGKNVFSGSTSYISKQEGPKTIIEGSGSVKVKEDQKSATFKYIRTLLTEGSEQGVETFMNVGIGDRSYVAESRVTNLEYKTSYVYCEEKKQCAHAELNSKVSMPKQGVLEHSVNVGLDLRKLGFSPEFGLQAKGEVSQQRPPRYTVDLHVFKDEKKYHLHAHNTPEHGKLQNGITITLPQRVLAYDMLLTYPTQGTPFPIKADVTLNLDKNKPQLKSAFRMLIDHHGSEKGHNAVAEFGFSHPKLGKEAVIKFNGGVQRPTENEIKIESAASITHPTIGGEKASKFLFEASPVRVKLDASALGHSVVQLEGSQTLKDQEQQAELKVAVLNSKPVLLRAAAKEYKHFEITTSYSEDPQRKLSVVANLDPEKRVEVSADIILAAEKKNIIHGALFLQDNLVKSDYGLSKDNFNYFVNALKNDVETLKTRVEGLGEQTSQEFKKTMSKVEPSIKQLEESYVEEIKKLTTELSDDKVLKEISVVLHDIVQFVATTVKEIIDVTKPIVDKIQQTISEACKKITELYEKQLQGQLKQFYTNVAAVIKEAVEGVIDLVAHFAAVVQDFFDKHKPELQELTNTIAEIFKDLTKLIVAQLKEVRSSTAQFLGDLYQQIKEMPILGMIQEKIKELAVPEQFLAILGEAHQAIRVVLPTEEAKVLSDTIAAYVQKKLRQEKVDDAVELRKIYEKFAVALTSVIQFVKAQLNQVGVPNLVNFNVLPLVSGPGQSLPAYGRVPGFSVVNHLIHGDLPNPLAYLRAYRPRSINPLDEIPNKLRAVVVNGQHIFTFDGRHLTFPGTCRYVLAHDHVDRNFTAVIQLQAGAPKAVLLEDKSGTTVELRENGQVAVNGAAHGYPVIEKDIFAFRTPAGLLGIGTTYGFMAFCTSKLTVCYFEASGFYLGKLRGLLGDGNNEPFDDFRLPNGKIVSSEAEFGNAYKLSGSCAAVKTPEHAHAHGALPPACEKVFGSTSPLRPLALLLDVAPFKQACVHAVASNAANAQQEACDLAKGYTALAVTGLLPAVLPSVCVQCTDADKPREIGESYKFTLPAKQADVVVAVDTTKANEKNYKELVVPLVSQLVDTLKSKKIDDIKVYLIGRTSKMPYPIVYDADNKLKGAKIVFDDESRYRDIPTITTDCEKLNSAQKTLAAIANELRIRLGLTNIDASTNSPLDFPLRPGAVKHFIFAFGEPCKRHLFVTEFLRGLTANFISKQNAISATVITATPDIKIGGGKNAAEIIGFDSESVLLIGDKKRSKDATLRSSLELSREDACIETALALDDGLVLSASNYLALPAAQQKQFLHAAAAAAADAMLRESLVQDCTCSYVNPFVARSVCVNEERKEAARRRK</sequence>
<dbReference type="Gene3D" id="2.20.80.10">
    <property type="entry name" value="Lipovitellin-phosvitin complex, chain A, domain 4"/>
    <property type="match status" value="1"/>
</dbReference>
<evidence type="ECO:0000256" key="8">
    <source>
        <dbReference type="SAM" id="SignalP"/>
    </source>
</evidence>
<dbReference type="Pfam" id="PF06448">
    <property type="entry name" value="DUF1081"/>
    <property type="match status" value="1"/>
</dbReference>
<reference evidence="11 12" key="1">
    <citation type="submission" date="2021-06" db="EMBL/GenBank/DDBJ databases">
        <title>A haploid diamondback moth (Plutella xylostella L.) genome assembly resolves 31 chromosomes and identifies a diamide resistance mutation.</title>
        <authorList>
            <person name="Ward C.M."/>
            <person name="Perry K.D."/>
            <person name="Baker G."/>
            <person name="Powis K."/>
            <person name="Heckel D.G."/>
            <person name="Baxter S.W."/>
        </authorList>
    </citation>
    <scope>NUCLEOTIDE SEQUENCE [LARGE SCALE GENOMIC DNA]</scope>
    <source>
        <strain evidence="11 12">LV</strain>
        <tissue evidence="11">Single pupa</tissue>
    </source>
</reference>
<dbReference type="InterPro" id="IPR015817">
    <property type="entry name" value="Vitellinogen_open_b-sht_sub1"/>
</dbReference>
<feature type="domain" description="Vitellogenin" evidence="9">
    <location>
        <begin position="43"/>
        <end position="642"/>
    </location>
</feature>
<evidence type="ECO:0000256" key="3">
    <source>
        <dbReference type="ARBA" id="ARBA00022525"/>
    </source>
</evidence>
<dbReference type="PROSITE" id="PS51233">
    <property type="entry name" value="VWFD"/>
    <property type="match status" value="1"/>
</dbReference>
<evidence type="ECO:0000259" key="9">
    <source>
        <dbReference type="PROSITE" id="PS51211"/>
    </source>
</evidence>
<dbReference type="Pfam" id="PF00094">
    <property type="entry name" value="VWD"/>
    <property type="match status" value="1"/>
</dbReference>
<dbReference type="InterPro" id="IPR015255">
    <property type="entry name" value="Vitellinogen_open_b-sht"/>
</dbReference>
<dbReference type="Pfam" id="PF09172">
    <property type="entry name" value="Vit_open_b-sht"/>
    <property type="match status" value="1"/>
</dbReference>
<dbReference type="Proteomes" id="UP000823941">
    <property type="component" value="Chromosome 27"/>
</dbReference>
<dbReference type="InterPro" id="IPR009454">
    <property type="entry name" value="Lipid_transpt_open_b-sht"/>
</dbReference>
<protein>
    <recommendedName>
        <fullName evidence="13">Apolipophorin</fullName>
    </recommendedName>
</protein>
<accession>A0ABQ7PZN0</accession>
<evidence type="ECO:0000256" key="6">
    <source>
        <dbReference type="ARBA" id="ARBA00023180"/>
    </source>
</evidence>
<proteinExistence type="predicted"/>
<keyword evidence="6" id="KW-0325">Glycoprotein</keyword>
<dbReference type="EMBL" id="JAHIBW010000027">
    <property type="protein sequence ID" value="KAG7297113.1"/>
    <property type="molecule type" value="Genomic_DNA"/>
</dbReference>
<name>A0ABQ7PZN0_PLUXY</name>
<dbReference type="SUPFAM" id="SSF48431">
    <property type="entry name" value="Lipovitellin-phosvitin complex, superhelical domain"/>
    <property type="match status" value="1"/>
</dbReference>